<name>A0A1M5JXD8_9FIRM</name>
<dbReference type="NCBIfam" id="TIGR00182">
    <property type="entry name" value="plsX"/>
    <property type="match status" value="1"/>
</dbReference>
<keyword evidence="11" id="KW-0012">Acyltransferase</keyword>
<dbReference type="PANTHER" id="PTHR30100">
    <property type="entry name" value="FATTY ACID/PHOSPHOLIPID SYNTHESIS PROTEIN PLSX"/>
    <property type="match status" value="1"/>
</dbReference>
<keyword evidence="3 10" id="KW-0444">Lipid biosynthesis</keyword>
<evidence type="ECO:0000313" key="12">
    <source>
        <dbReference type="Proteomes" id="UP000243255"/>
    </source>
</evidence>
<proteinExistence type="inferred from homology"/>
<evidence type="ECO:0000256" key="6">
    <source>
        <dbReference type="ARBA" id="ARBA00023209"/>
    </source>
</evidence>
<dbReference type="EMBL" id="FQWX01000002">
    <property type="protein sequence ID" value="SHG44980.1"/>
    <property type="molecule type" value="Genomic_DNA"/>
</dbReference>
<keyword evidence="7 10" id="KW-1208">Phospholipid metabolism</keyword>
<comment type="catalytic activity">
    <reaction evidence="1 10">
        <text>a fatty acyl-[ACP] + phosphate = an acyl phosphate + holo-[ACP]</text>
        <dbReference type="Rhea" id="RHEA:42292"/>
        <dbReference type="Rhea" id="RHEA-COMP:9685"/>
        <dbReference type="Rhea" id="RHEA-COMP:14125"/>
        <dbReference type="ChEBI" id="CHEBI:43474"/>
        <dbReference type="ChEBI" id="CHEBI:59918"/>
        <dbReference type="ChEBI" id="CHEBI:64479"/>
        <dbReference type="ChEBI" id="CHEBI:138651"/>
        <dbReference type="EC" id="2.3.1.274"/>
    </reaction>
</comment>
<keyword evidence="2 10" id="KW-0963">Cytoplasm</keyword>
<dbReference type="SUPFAM" id="SSF53659">
    <property type="entry name" value="Isocitrate/Isopropylmalate dehydrogenase-like"/>
    <property type="match status" value="1"/>
</dbReference>
<dbReference type="GO" id="GO:0006633">
    <property type="term" value="P:fatty acid biosynthetic process"/>
    <property type="evidence" value="ECO:0007669"/>
    <property type="project" value="UniProtKB-UniRule"/>
</dbReference>
<dbReference type="RefSeq" id="WP_073123433.1">
    <property type="nucleotide sequence ID" value="NZ_BAABCH010000028.1"/>
</dbReference>
<evidence type="ECO:0000256" key="3">
    <source>
        <dbReference type="ARBA" id="ARBA00022516"/>
    </source>
</evidence>
<dbReference type="Proteomes" id="UP000243255">
    <property type="component" value="Unassembled WGS sequence"/>
</dbReference>
<dbReference type="EC" id="2.3.1.274" evidence="8 10"/>
<keyword evidence="4 10" id="KW-0808">Transferase</keyword>
<dbReference type="GO" id="GO:0008654">
    <property type="term" value="P:phospholipid biosynthetic process"/>
    <property type="evidence" value="ECO:0007669"/>
    <property type="project" value="UniProtKB-KW"/>
</dbReference>
<keyword evidence="6 10" id="KW-0594">Phospholipid biosynthesis</keyword>
<dbReference type="Gene3D" id="3.40.718.10">
    <property type="entry name" value="Isopropylmalate Dehydrogenase"/>
    <property type="match status" value="1"/>
</dbReference>
<evidence type="ECO:0000256" key="5">
    <source>
        <dbReference type="ARBA" id="ARBA00023098"/>
    </source>
</evidence>
<gene>
    <name evidence="10" type="primary">plsX</name>
    <name evidence="11" type="ORF">SAMN04488530_10247</name>
</gene>
<evidence type="ECO:0000256" key="1">
    <source>
        <dbReference type="ARBA" id="ARBA00001232"/>
    </source>
</evidence>
<dbReference type="PIRSF" id="PIRSF002465">
    <property type="entry name" value="Phsphlp_syn_PlsX"/>
    <property type="match status" value="1"/>
</dbReference>
<dbReference type="PANTHER" id="PTHR30100:SF1">
    <property type="entry name" value="PHOSPHATE ACYLTRANSFERASE"/>
    <property type="match status" value="1"/>
</dbReference>
<dbReference type="OrthoDB" id="9806408at2"/>
<comment type="subunit">
    <text evidence="9 10">Homodimer. Probably interacts with PlsY.</text>
</comment>
<dbReference type="AlphaFoldDB" id="A0A1M5JXD8"/>
<dbReference type="Pfam" id="PF02504">
    <property type="entry name" value="FA_synthesis"/>
    <property type="match status" value="1"/>
</dbReference>
<dbReference type="GO" id="GO:0043811">
    <property type="term" value="F:phosphate:acyl-[acyl carrier protein] acyltransferase activity"/>
    <property type="evidence" value="ECO:0007669"/>
    <property type="project" value="UniProtKB-UniRule"/>
</dbReference>
<evidence type="ECO:0000256" key="4">
    <source>
        <dbReference type="ARBA" id="ARBA00022679"/>
    </source>
</evidence>
<sequence length="342" mass="36967">MRIVIDGMGGDNAPKSNVEGVVNAIKEYNVDLIITGDKKLLEEEFSKYEFDRSKLEIVNTTEIIENEDKPVKAIRSKKDSSMVVALNLVKEGRADAVISAGNTGALLAGGLFIVGRIKGIDRPCLCPAIPNVKRGMTIIADGGANADCKPKNLVEFAAMSDIYARKVLGHKNPKLALANVGIEEGKGNDLVKKSYEELKKLDLNFIGNIEARDVINAYTDIIVCDGFTGNILLKSAEGVAMSVMGLLKETFMSSTKGKMGALLLKEDLKKLKSFMDYSEYGGAPLLGVNGGVIKAHGSSNSLAIKNAIRQGIRFSEGNVIESIKEFIESYGKENDDNKNDKE</sequence>
<comment type="subcellular location">
    <subcellularLocation>
        <location evidence="10">Cytoplasm</location>
    </subcellularLocation>
    <text evidence="10">Associated with the membrane possibly through PlsY.</text>
</comment>
<evidence type="ECO:0000313" key="11">
    <source>
        <dbReference type="EMBL" id="SHG44980.1"/>
    </source>
</evidence>
<comment type="function">
    <text evidence="10">Catalyzes the reversible formation of acyl-phosphate (acyl-PO(4)) from acyl-[acyl-carrier-protein] (acyl-ACP). This enzyme utilizes acyl-ACP as fatty acyl donor, but not acyl-CoA.</text>
</comment>
<keyword evidence="12" id="KW-1185">Reference proteome</keyword>
<comment type="pathway">
    <text evidence="10">Lipid metabolism; phospholipid metabolism.</text>
</comment>
<reference evidence="12" key="1">
    <citation type="submission" date="2016-11" db="EMBL/GenBank/DDBJ databases">
        <authorList>
            <person name="Varghese N."/>
            <person name="Submissions S."/>
        </authorList>
    </citation>
    <scope>NUCLEOTIDE SEQUENCE [LARGE SCALE GENOMIC DNA]</scope>
    <source>
        <strain evidence="12">DSM 2635</strain>
    </source>
</reference>
<dbReference type="GO" id="GO:0005737">
    <property type="term" value="C:cytoplasm"/>
    <property type="evidence" value="ECO:0007669"/>
    <property type="project" value="UniProtKB-SubCell"/>
</dbReference>
<evidence type="ECO:0000256" key="9">
    <source>
        <dbReference type="ARBA" id="ARBA00046608"/>
    </source>
</evidence>
<evidence type="ECO:0000256" key="2">
    <source>
        <dbReference type="ARBA" id="ARBA00022490"/>
    </source>
</evidence>
<dbReference type="InterPro" id="IPR003664">
    <property type="entry name" value="FA_synthesis"/>
</dbReference>
<dbReference type="InterPro" id="IPR012281">
    <property type="entry name" value="Phospholipid_synth_PlsX-like"/>
</dbReference>
<keyword evidence="5 10" id="KW-0443">Lipid metabolism</keyword>
<dbReference type="UniPathway" id="UPA00085"/>
<evidence type="ECO:0000256" key="8">
    <source>
        <dbReference type="ARBA" id="ARBA00024069"/>
    </source>
</evidence>
<accession>A0A1M5JXD8</accession>
<evidence type="ECO:0000256" key="7">
    <source>
        <dbReference type="ARBA" id="ARBA00023264"/>
    </source>
</evidence>
<dbReference type="STRING" id="1121321.SAMN04488530_10247"/>
<protein>
    <recommendedName>
        <fullName evidence="8 10">Phosphate acyltransferase</fullName>
        <ecNumber evidence="8 10">2.3.1.274</ecNumber>
    </recommendedName>
    <alternativeName>
        <fullName evidence="10">Acyl-ACP phosphotransacylase</fullName>
    </alternativeName>
    <alternativeName>
        <fullName evidence="10">Acyl-[acyl-carrier-protein]--phosphate acyltransferase</fullName>
    </alternativeName>
    <alternativeName>
        <fullName evidence="10">Phosphate-acyl-ACP acyltransferase</fullName>
    </alternativeName>
</protein>
<dbReference type="HAMAP" id="MF_00019">
    <property type="entry name" value="PlsX"/>
    <property type="match status" value="1"/>
</dbReference>
<comment type="similarity">
    <text evidence="10">Belongs to the PlsX family.</text>
</comment>
<organism evidence="11 12">
    <name type="scientific">Asaccharospora irregularis DSM 2635</name>
    <dbReference type="NCBI Taxonomy" id="1121321"/>
    <lineage>
        <taxon>Bacteria</taxon>
        <taxon>Bacillati</taxon>
        <taxon>Bacillota</taxon>
        <taxon>Clostridia</taxon>
        <taxon>Peptostreptococcales</taxon>
        <taxon>Peptostreptococcaceae</taxon>
        <taxon>Asaccharospora</taxon>
    </lineage>
</organism>
<evidence type="ECO:0000256" key="10">
    <source>
        <dbReference type="HAMAP-Rule" id="MF_00019"/>
    </source>
</evidence>